<feature type="compositionally biased region" description="Gly residues" evidence="1">
    <location>
        <begin position="692"/>
        <end position="710"/>
    </location>
</feature>
<dbReference type="EMBL" id="LAZR01006542">
    <property type="protein sequence ID" value="KKM91375.1"/>
    <property type="molecule type" value="Genomic_DNA"/>
</dbReference>
<comment type="caution">
    <text evidence="2">The sequence shown here is derived from an EMBL/GenBank/DDBJ whole genome shotgun (WGS) entry which is preliminary data.</text>
</comment>
<protein>
    <recommendedName>
        <fullName evidence="3">Portal protein</fullName>
    </recommendedName>
</protein>
<organism evidence="2">
    <name type="scientific">marine sediment metagenome</name>
    <dbReference type="NCBI Taxonomy" id="412755"/>
    <lineage>
        <taxon>unclassified sequences</taxon>
        <taxon>metagenomes</taxon>
        <taxon>ecological metagenomes</taxon>
    </lineage>
</organism>
<evidence type="ECO:0000256" key="1">
    <source>
        <dbReference type="SAM" id="MobiDB-lite"/>
    </source>
</evidence>
<feature type="region of interest" description="Disordered" evidence="1">
    <location>
        <begin position="682"/>
        <end position="733"/>
    </location>
</feature>
<accession>A0A0F9NRC4</accession>
<reference evidence="2" key="1">
    <citation type="journal article" date="2015" name="Nature">
        <title>Complex archaea that bridge the gap between prokaryotes and eukaryotes.</title>
        <authorList>
            <person name="Spang A."/>
            <person name="Saw J.H."/>
            <person name="Jorgensen S.L."/>
            <person name="Zaremba-Niedzwiedzka K."/>
            <person name="Martijn J."/>
            <person name="Lind A.E."/>
            <person name="van Eijk R."/>
            <person name="Schleper C."/>
            <person name="Guy L."/>
            <person name="Ettema T.J."/>
        </authorList>
    </citation>
    <scope>NUCLEOTIDE SEQUENCE</scope>
</reference>
<name>A0A0F9NRC4_9ZZZZ</name>
<sequence>MAKSPDRKKPDKQKIISEFQAIFDDRLNPVRAILERTWFRNILYYLGEQWLLWFQAQGTFGRRYEMNMTIPTPVANMIRDYVRSMKALIMNKKFVTKIWPNSNQQDDKDAAEMGEHLIRWLDTKNDGEIEDIKELIAIWVVIAGNAFGRVFPDKDNGMFVRDKAGSVVNQAIDIATESVIPFNVLVDPLGLSLRQKRYIGIKSLKYVEWAEDTFGVKITGSDSDYQAVDYQRQLMTMVGNVSPWKGRGFETSMLEIPSDKMIVFKEIEYRPTKEYPEGRYQVMAGDQLLVNDDHLPIPVEKTGEWYYTLTHFSYNPTPGSFWATGGVDDIISPQNTVNEIDQGLAANRKSLGRPLVMTPGEISLKRMSAKGQALLHISYDGRMAAGAKPIIQAGVPYPQQVMEERSLNKETVQEVAGDPKNVLRGQSPHSGASGVLVDILRETAEQSHSPDIERFYRAWNRQNKKKVILAKHIFTSTRLLKIPGKGNEIMVKRFLGADLRDNTDVRFELDSGLSTTNAGKNQFLSSLIRDKFWGEDITLHPEVQRELLKRMGMSGFPEEQNIHRERAEYENSIIADGSKKDLERIAFPIMLIPDPNSETGEPLLDNKTGQPISLFPEGEDPVFRLDPHDLHIKVHDSLIFSREFLAWKEDKQMMLIAHRDLHQAALDQERLANEEKLLELAQQGIPPEEVGGEAGVGPGGPGGPGGGPNGGQSSPQPPPGEAVEQAGGGQKPL</sequence>
<evidence type="ECO:0008006" key="3">
    <source>
        <dbReference type="Google" id="ProtNLM"/>
    </source>
</evidence>
<gene>
    <name evidence="2" type="ORF">LCGC14_1229170</name>
</gene>
<dbReference type="AlphaFoldDB" id="A0A0F9NRC4"/>
<proteinExistence type="predicted"/>
<evidence type="ECO:0000313" key="2">
    <source>
        <dbReference type="EMBL" id="KKM91375.1"/>
    </source>
</evidence>